<evidence type="ECO:0000313" key="3">
    <source>
        <dbReference type="EnsemblFungi" id="PTTG_03489-t43_1-p1"/>
    </source>
</evidence>
<name>A0A180GIJ3_PUCT1</name>
<feature type="compositionally biased region" description="Low complexity" evidence="1">
    <location>
        <begin position="173"/>
        <end position="185"/>
    </location>
</feature>
<reference evidence="2" key="1">
    <citation type="submission" date="2009-11" db="EMBL/GenBank/DDBJ databases">
        <authorList>
            <consortium name="The Broad Institute Genome Sequencing Platform"/>
            <person name="Ward D."/>
            <person name="Feldgarden M."/>
            <person name="Earl A."/>
            <person name="Young S.K."/>
            <person name="Zeng Q."/>
            <person name="Koehrsen M."/>
            <person name="Alvarado L."/>
            <person name="Berlin A."/>
            <person name="Bochicchio J."/>
            <person name="Borenstein D."/>
            <person name="Chapman S.B."/>
            <person name="Chen Z."/>
            <person name="Engels R."/>
            <person name="Freedman E."/>
            <person name="Gellesch M."/>
            <person name="Goldberg J."/>
            <person name="Griggs A."/>
            <person name="Gujja S."/>
            <person name="Heilman E."/>
            <person name="Heiman D."/>
            <person name="Hepburn T."/>
            <person name="Howarth C."/>
            <person name="Jen D."/>
            <person name="Larson L."/>
            <person name="Lewis B."/>
            <person name="Mehta T."/>
            <person name="Park D."/>
            <person name="Pearson M."/>
            <person name="Roberts A."/>
            <person name="Saif S."/>
            <person name="Shea T."/>
            <person name="Shenoy N."/>
            <person name="Sisk P."/>
            <person name="Stolte C."/>
            <person name="Sykes S."/>
            <person name="Thomson T."/>
            <person name="Walk T."/>
            <person name="White J."/>
            <person name="Yandava C."/>
            <person name="Izard J."/>
            <person name="Baranova O.V."/>
            <person name="Blanton J.M."/>
            <person name="Tanner A.C."/>
            <person name="Dewhirst F.E."/>
            <person name="Haas B."/>
            <person name="Nusbaum C."/>
            <person name="Birren B."/>
        </authorList>
    </citation>
    <scope>NUCLEOTIDE SEQUENCE [LARGE SCALE GENOMIC DNA]</scope>
    <source>
        <strain evidence="2">1-1 BBBD Race 1</strain>
    </source>
</reference>
<sequence>MTVLHTHNSKNLPTNEPMLLDLETTMANDSFTNDLESSATQTQDGEALDLQDFQARLETSIGNIQAMVDSWLPKELQTKSALPSESAAPLDLNFSRPRNSKLGLGSSAPKQPPSRLTTSKLYSQLTKKAKNEGEAGKPVGQSSAINHKEVSDEEEDSRTSTLSKKRPAPPSNNPSSSFSLLQQPPKKACKLAASLNPSSSLHEAQNPPSKRRRNRKKKKPSSA</sequence>
<reference evidence="3" key="4">
    <citation type="submission" date="2025-05" db="UniProtKB">
        <authorList>
            <consortium name="EnsemblFungi"/>
        </authorList>
    </citation>
    <scope>IDENTIFICATION</scope>
    <source>
        <strain evidence="3">isolate 1-1 / race 1 (BBBD)</strain>
    </source>
</reference>
<gene>
    <name evidence="2" type="ORF">PTTG_03489</name>
</gene>
<evidence type="ECO:0000313" key="2">
    <source>
        <dbReference type="EMBL" id="OAV92520.1"/>
    </source>
</evidence>
<keyword evidence="4" id="KW-1185">Reference proteome</keyword>
<reference evidence="3 4" key="3">
    <citation type="journal article" date="2017" name="G3 (Bethesda)">
        <title>Comparative analysis highlights variable genome content of wheat rusts and divergence of the mating loci.</title>
        <authorList>
            <person name="Cuomo C.A."/>
            <person name="Bakkeren G."/>
            <person name="Khalil H.B."/>
            <person name="Panwar V."/>
            <person name="Joly D."/>
            <person name="Linning R."/>
            <person name="Sakthikumar S."/>
            <person name="Song X."/>
            <person name="Adiconis X."/>
            <person name="Fan L."/>
            <person name="Goldberg J.M."/>
            <person name="Levin J.Z."/>
            <person name="Young S."/>
            <person name="Zeng Q."/>
            <person name="Anikster Y."/>
            <person name="Bruce M."/>
            <person name="Wang M."/>
            <person name="Yin C."/>
            <person name="McCallum B."/>
            <person name="Szabo L.J."/>
            <person name="Hulbert S."/>
            <person name="Chen X."/>
            <person name="Fellers J.P."/>
        </authorList>
    </citation>
    <scope>NUCLEOTIDE SEQUENCE</scope>
    <source>
        <strain evidence="4">Isolate 1-1 / race 1 (BBBD)</strain>
        <strain evidence="3">isolate 1-1 / race 1 (BBBD)</strain>
    </source>
</reference>
<feature type="region of interest" description="Disordered" evidence="1">
    <location>
        <begin position="82"/>
        <end position="223"/>
    </location>
</feature>
<reference evidence="2" key="2">
    <citation type="submission" date="2016-05" db="EMBL/GenBank/DDBJ databases">
        <title>Comparative analysis highlights variable genome content of wheat rusts and divergence of the mating loci.</title>
        <authorList>
            <person name="Cuomo C.A."/>
            <person name="Bakkeren G."/>
            <person name="Szabo L."/>
            <person name="Khalil H."/>
            <person name="Joly D."/>
            <person name="Goldberg J."/>
            <person name="Young S."/>
            <person name="Zeng Q."/>
            <person name="Fellers J."/>
        </authorList>
    </citation>
    <scope>NUCLEOTIDE SEQUENCE [LARGE SCALE GENOMIC DNA]</scope>
    <source>
        <strain evidence="2">1-1 BBBD Race 1</strain>
    </source>
</reference>
<proteinExistence type="predicted"/>
<dbReference type="EMBL" id="ADAS02000063">
    <property type="protein sequence ID" value="OAV92520.1"/>
    <property type="molecule type" value="Genomic_DNA"/>
</dbReference>
<organism evidence="2">
    <name type="scientific">Puccinia triticina (isolate 1-1 / race 1 (BBBD))</name>
    <name type="common">Brown leaf rust fungus</name>
    <dbReference type="NCBI Taxonomy" id="630390"/>
    <lineage>
        <taxon>Eukaryota</taxon>
        <taxon>Fungi</taxon>
        <taxon>Dikarya</taxon>
        <taxon>Basidiomycota</taxon>
        <taxon>Pucciniomycotina</taxon>
        <taxon>Pucciniomycetes</taxon>
        <taxon>Pucciniales</taxon>
        <taxon>Pucciniaceae</taxon>
        <taxon>Puccinia</taxon>
    </lineage>
</organism>
<feature type="compositionally biased region" description="Polar residues" evidence="1">
    <location>
        <begin position="114"/>
        <end position="126"/>
    </location>
</feature>
<dbReference type="Proteomes" id="UP000005240">
    <property type="component" value="Unassembled WGS sequence"/>
</dbReference>
<protein>
    <submittedName>
        <fullName evidence="2 3">Uncharacterized protein</fullName>
    </submittedName>
</protein>
<dbReference type="AlphaFoldDB" id="A0A180GIJ3"/>
<dbReference type="OrthoDB" id="2501049at2759"/>
<dbReference type="VEuPathDB" id="FungiDB:PTTG_03489"/>
<evidence type="ECO:0000313" key="4">
    <source>
        <dbReference type="Proteomes" id="UP000005240"/>
    </source>
</evidence>
<accession>A0A180GIJ3</accession>
<feature type="compositionally biased region" description="Basic residues" evidence="1">
    <location>
        <begin position="209"/>
        <end position="223"/>
    </location>
</feature>
<dbReference type="EnsemblFungi" id="PTTG_03489-t43_1">
    <property type="protein sequence ID" value="PTTG_03489-t43_1-p1"/>
    <property type="gene ID" value="PTTG_03489"/>
</dbReference>
<evidence type="ECO:0000256" key="1">
    <source>
        <dbReference type="SAM" id="MobiDB-lite"/>
    </source>
</evidence>